<keyword evidence="2" id="KW-1185">Reference proteome</keyword>
<organism evidence="1 2">
    <name type="scientific">Plasmodium brasilianum</name>
    <dbReference type="NCBI Taxonomy" id="5824"/>
    <lineage>
        <taxon>Eukaryota</taxon>
        <taxon>Sar</taxon>
        <taxon>Alveolata</taxon>
        <taxon>Apicomplexa</taxon>
        <taxon>Aconoidasida</taxon>
        <taxon>Haemosporida</taxon>
        <taxon>Plasmodiidae</taxon>
        <taxon>Plasmodium</taxon>
        <taxon>Plasmodium (Plasmodium)</taxon>
    </lineage>
</organism>
<comment type="caution">
    <text evidence="1">The sequence shown here is derived from an EMBL/GenBank/DDBJ whole genome shotgun (WGS) entry which is preliminary data.</text>
</comment>
<sequence length="321" mass="36319">MNKFFNTLNSSLFQNFKLKSSFLSTGCFVGNRNFLTRGGSTSFCSDLNRINNFFRYYHTSPFISKTINHSNCSALLQKEDNSCINHKSGVRHDSGIASLSAAIALMSVGGVAQGIGNLFSALVLGTSRNPSIKDELFTYTLIGMGFLEFLEPRGGEKNYWRLQVLFISNMKNLIKERHNDFRFKHNTKPLLWSKQLEESAKEEANFIKANSDCVVAAKQINTNYFDFLNGEEIESAVNSWYEGINNYDFELGPIKKGENVFEFTKVVWKGAEHIGCATACCKYRGILICKYDNNVNKPGYFADNVGMIDSVFVWNDSWIEK</sequence>
<gene>
    <name evidence="1" type="ORF">MKS88_000439</name>
</gene>
<evidence type="ECO:0000313" key="2">
    <source>
        <dbReference type="Proteomes" id="UP001056978"/>
    </source>
</evidence>
<reference evidence="1" key="1">
    <citation type="submission" date="2022-06" db="EMBL/GenBank/DDBJ databases">
        <title>The First Complete Genome of the Simian Malaria Parasite Plasmodium brasilianum.</title>
        <authorList>
            <person name="Bajic M."/>
            <person name="Ravishankar S."/>
        </authorList>
    </citation>
    <scope>NUCLEOTIDE SEQUENCE</scope>
    <source>
        <strain evidence="1">Bolivian I</strain>
    </source>
</reference>
<name>A0ACB9YHC5_PLABR</name>
<protein>
    <submittedName>
        <fullName evidence="1">ATP synthase subunit C</fullName>
    </submittedName>
</protein>
<dbReference type="EMBL" id="CM043769">
    <property type="protein sequence ID" value="KAI4841202.1"/>
    <property type="molecule type" value="Genomic_DNA"/>
</dbReference>
<accession>A0ACB9YHC5</accession>
<proteinExistence type="predicted"/>
<evidence type="ECO:0000313" key="1">
    <source>
        <dbReference type="EMBL" id="KAI4841202.1"/>
    </source>
</evidence>
<dbReference type="Proteomes" id="UP001056978">
    <property type="component" value="Chromosome 1"/>
</dbReference>